<proteinExistence type="inferred from homology"/>
<dbReference type="Proteomes" id="UP001138540">
    <property type="component" value="Unassembled WGS sequence"/>
</dbReference>
<dbReference type="EMBL" id="JACHKA010000001">
    <property type="protein sequence ID" value="MBB5985289.1"/>
    <property type="molecule type" value="Genomic_DNA"/>
</dbReference>
<organism evidence="6 7">
    <name type="scientific">Sphingobium lignivorans</name>
    <dbReference type="NCBI Taxonomy" id="2735886"/>
    <lineage>
        <taxon>Bacteria</taxon>
        <taxon>Pseudomonadati</taxon>
        <taxon>Pseudomonadota</taxon>
        <taxon>Alphaproteobacteria</taxon>
        <taxon>Sphingomonadales</taxon>
        <taxon>Sphingomonadaceae</taxon>
        <taxon>Sphingobium</taxon>
    </lineage>
</organism>
<dbReference type="SUPFAM" id="SSF64518">
    <property type="entry name" value="Phase 1 flagellin"/>
    <property type="match status" value="1"/>
</dbReference>
<keyword evidence="7" id="KW-1185">Reference proteome</keyword>
<dbReference type="Pfam" id="PF00669">
    <property type="entry name" value="Flagellin_N"/>
    <property type="match status" value="1"/>
</dbReference>
<dbReference type="InterPro" id="IPR001492">
    <property type="entry name" value="Flagellin"/>
</dbReference>
<evidence type="ECO:0000313" key="6">
    <source>
        <dbReference type="EMBL" id="MBB5985289.1"/>
    </source>
</evidence>
<keyword evidence="2 3" id="KW-0975">Bacterial flagellum</keyword>
<dbReference type="InterPro" id="IPR001029">
    <property type="entry name" value="Flagellin_N"/>
</dbReference>
<protein>
    <recommendedName>
        <fullName evidence="3">Flagellin</fullName>
    </recommendedName>
</protein>
<name>A0ABR6NDD7_9SPHN</name>
<evidence type="ECO:0000259" key="4">
    <source>
        <dbReference type="Pfam" id="PF00669"/>
    </source>
</evidence>
<evidence type="ECO:0000313" key="7">
    <source>
        <dbReference type="Proteomes" id="UP001138540"/>
    </source>
</evidence>
<dbReference type="RefSeq" id="WP_184151473.1">
    <property type="nucleotide sequence ID" value="NZ_JACHKA010000001.1"/>
</dbReference>
<keyword evidence="6" id="KW-0969">Cilium</keyword>
<keyword evidence="3" id="KW-0964">Secreted</keyword>
<feature type="domain" description="Flagellin C-terminal" evidence="5">
    <location>
        <begin position="199"/>
        <end position="276"/>
    </location>
</feature>
<comment type="similarity">
    <text evidence="1 3">Belongs to the bacterial flagellin family.</text>
</comment>
<evidence type="ECO:0000256" key="3">
    <source>
        <dbReference type="RuleBase" id="RU362073"/>
    </source>
</evidence>
<keyword evidence="6" id="KW-0966">Cell projection</keyword>
<evidence type="ECO:0000256" key="2">
    <source>
        <dbReference type="ARBA" id="ARBA00023143"/>
    </source>
</evidence>
<sequence>MVFITTQSINAEILRQQRMAKEIANEQAKVSSGQKINQPSDNPQDWVQISLVGRQQSINQAWQSNLTFAESRATKASTNLNDINNLMTRVTDLLVTSTSTGDGSPGREAVAQELEGIRATINELLNQKDYQGQPVFDETTTVNVPVGMGISVESVPTRQSIAENAVGTKSLEDVLADAIAAVKTGTADDRSAALNDARTALDHVIVAQSLQGVRSQRLENIGDRLSSQSLALTERRSGLADTDLTETITTLQNKLITLEAAQAAFARINRQSLFDLIS</sequence>
<keyword evidence="6" id="KW-0282">Flagellum</keyword>
<comment type="subcellular location">
    <subcellularLocation>
        <location evidence="3">Secreted</location>
    </subcellularLocation>
    <subcellularLocation>
        <location evidence="3">Bacterial flagellum</location>
    </subcellularLocation>
</comment>
<feature type="domain" description="Flagellin N-terminal" evidence="4">
    <location>
        <begin position="17"/>
        <end position="141"/>
    </location>
</feature>
<comment type="function">
    <text evidence="3">Flagellin is the subunit protein which polymerizes to form the filaments of bacterial flagella.</text>
</comment>
<dbReference type="Gene3D" id="1.20.1330.10">
    <property type="entry name" value="f41 fragment of flagellin, N-terminal domain"/>
    <property type="match status" value="1"/>
</dbReference>
<evidence type="ECO:0000259" key="5">
    <source>
        <dbReference type="Pfam" id="PF00700"/>
    </source>
</evidence>
<dbReference type="InterPro" id="IPR046358">
    <property type="entry name" value="Flagellin_C"/>
</dbReference>
<dbReference type="Pfam" id="PF00700">
    <property type="entry name" value="Flagellin_C"/>
    <property type="match status" value="1"/>
</dbReference>
<reference evidence="6 7" key="1">
    <citation type="submission" date="2020-08" db="EMBL/GenBank/DDBJ databases">
        <title>Exploring microbial biodiversity for novel pathways involved in the catabolism of aromatic compounds derived from lignin.</title>
        <authorList>
            <person name="Elkins J."/>
        </authorList>
    </citation>
    <scope>NUCLEOTIDE SEQUENCE [LARGE SCALE GENOMIC DNA]</scope>
    <source>
        <strain evidence="6 7">B1D3A</strain>
    </source>
</reference>
<dbReference type="PANTHER" id="PTHR42792">
    <property type="entry name" value="FLAGELLIN"/>
    <property type="match status" value="1"/>
</dbReference>
<gene>
    <name evidence="6" type="ORF">HNP60_001263</name>
</gene>
<accession>A0ABR6NDD7</accession>
<dbReference type="PANTHER" id="PTHR42792:SF1">
    <property type="entry name" value="FLAGELLAR HOOK-ASSOCIATED PROTEIN 3"/>
    <property type="match status" value="1"/>
</dbReference>
<comment type="caution">
    <text evidence="6">The sequence shown here is derived from an EMBL/GenBank/DDBJ whole genome shotgun (WGS) entry which is preliminary data.</text>
</comment>
<evidence type="ECO:0000256" key="1">
    <source>
        <dbReference type="ARBA" id="ARBA00005709"/>
    </source>
</evidence>